<reference evidence="2" key="2">
    <citation type="submission" date="2022-01" db="EMBL/GenBank/DDBJ databases">
        <authorList>
            <person name="Yamashiro T."/>
            <person name="Shiraishi A."/>
            <person name="Satake H."/>
            <person name="Nakayama K."/>
        </authorList>
    </citation>
    <scope>NUCLEOTIDE SEQUENCE</scope>
</reference>
<dbReference type="Proteomes" id="UP001151760">
    <property type="component" value="Unassembled WGS sequence"/>
</dbReference>
<gene>
    <name evidence="2" type="ORF">Tco_0750763</name>
</gene>
<feature type="compositionally biased region" description="Basic residues" evidence="1">
    <location>
        <begin position="55"/>
        <end position="65"/>
    </location>
</feature>
<accession>A0ABQ4Z5B8</accession>
<evidence type="ECO:0000313" key="3">
    <source>
        <dbReference type="Proteomes" id="UP001151760"/>
    </source>
</evidence>
<name>A0ABQ4Z5B8_9ASTR</name>
<sequence>MGGPSSQPRTPINVFQVEELYTPEFLDFFQENTGYWQQPEPHESPIEQVVTSPTKKNKAIRNRQKRTIESDDAPRQTAWTTEEEIALAKGWLAVSENNKHVVLADYVSAGHVLVPAGSSSNVPADYVSAGHVLVPADRDRIC</sequence>
<organism evidence="2 3">
    <name type="scientific">Tanacetum coccineum</name>
    <dbReference type="NCBI Taxonomy" id="301880"/>
    <lineage>
        <taxon>Eukaryota</taxon>
        <taxon>Viridiplantae</taxon>
        <taxon>Streptophyta</taxon>
        <taxon>Embryophyta</taxon>
        <taxon>Tracheophyta</taxon>
        <taxon>Spermatophyta</taxon>
        <taxon>Magnoliopsida</taxon>
        <taxon>eudicotyledons</taxon>
        <taxon>Gunneridae</taxon>
        <taxon>Pentapetalae</taxon>
        <taxon>asterids</taxon>
        <taxon>campanulids</taxon>
        <taxon>Asterales</taxon>
        <taxon>Asteraceae</taxon>
        <taxon>Asteroideae</taxon>
        <taxon>Anthemideae</taxon>
        <taxon>Anthemidinae</taxon>
        <taxon>Tanacetum</taxon>
    </lineage>
</organism>
<dbReference type="EMBL" id="BQNB010010958">
    <property type="protein sequence ID" value="GJS84222.1"/>
    <property type="molecule type" value="Genomic_DNA"/>
</dbReference>
<evidence type="ECO:0000256" key="1">
    <source>
        <dbReference type="SAM" id="MobiDB-lite"/>
    </source>
</evidence>
<keyword evidence="3" id="KW-1185">Reference proteome</keyword>
<evidence type="ECO:0000313" key="2">
    <source>
        <dbReference type="EMBL" id="GJS84222.1"/>
    </source>
</evidence>
<comment type="caution">
    <text evidence="2">The sequence shown here is derived from an EMBL/GenBank/DDBJ whole genome shotgun (WGS) entry which is preliminary data.</text>
</comment>
<feature type="region of interest" description="Disordered" evidence="1">
    <location>
        <begin position="36"/>
        <end position="77"/>
    </location>
</feature>
<reference evidence="2" key="1">
    <citation type="journal article" date="2022" name="Int. J. Mol. Sci.">
        <title>Draft Genome of Tanacetum Coccineum: Genomic Comparison of Closely Related Tanacetum-Family Plants.</title>
        <authorList>
            <person name="Yamashiro T."/>
            <person name="Shiraishi A."/>
            <person name="Nakayama K."/>
            <person name="Satake H."/>
        </authorList>
    </citation>
    <scope>NUCLEOTIDE SEQUENCE</scope>
</reference>
<protein>
    <submittedName>
        <fullName evidence="2">Uncharacterized protein</fullName>
    </submittedName>
</protein>
<proteinExistence type="predicted"/>